<dbReference type="RefSeq" id="WP_273936181.1">
    <property type="nucleotide sequence ID" value="NZ_CP097263.1"/>
</dbReference>
<organism evidence="1 2">
    <name type="scientific">Kutzneria chonburiensis</name>
    <dbReference type="NCBI Taxonomy" id="1483604"/>
    <lineage>
        <taxon>Bacteria</taxon>
        <taxon>Bacillati</taxon>
        <taxon>Actinomycetota</taxon>
        <taxon>Actinomycetes</taxon>
        <taxon>Pseudonocardiales</taxon>
        <taxon>Pseudonocardiaceae</taxon>
        <taxon>Kutzneria</taxon>
    </lineage>
</organism>
<accession>A0ABV6MWT2</accession>
<sequence length="141" mass="15397">MQLPRGATGFWSASATPPVNVRTFKSLGYSVGPVVSFQSAGVTPNFHLLTLRLPAGDLGVICHELLPLIAFVTVPLIDCSLTFVSRPELVPSFPGFEALTAEDLHTPVSRADLSLLDAAEHRQIRHWRPATVGEILFNHWD</sequence>
<evidence type="ECO:0000313" key="1">
    <source>
        <dbReference type="EMBL" id="MFC0544732.1"/>
    </source>
</evidence>
<evidence type="ECO:0000313" key="2">
    <source>
        <dbReference type="Proteomes" id="UP001589810"/>
    </source>
</evidence>
<keyword evidence="2" id="KW-1185">Reference proteome</keyword>
<dbReference type="Proteomes" id="UP001589810">
    <property type="component" value="Unassembled WGS sequence"/>
</dbReference>
<protein>
    <submittedName>
        <fullName evidence="1">Uncharacterized protein</fullName>
    </submittedName>
</protein>
<reference evidence="1 2" key="1">
    <citation type="submission" date="2024-09" db="EMBL/GenBank/DDBJ databases">
        <authorList>
            <person name="Sun Q."/>
            <person name="Mori K."/>
        </authorList>
    </citation>
    <scope>NUCLEOTIDE SEQUENCE [LARGE SCALE GENOMIC DNA]</scope>
    <source>
        <strain evidence="1 2">TBRC 1432</strain>
    </source>
</reference>
<comment type="caution">
    <text evidence="1">The sequence shown here is derived from an EMBL/GenBank/DDBJ whole genome shotgun (WGS) entry which is preliminary data.</text>
</comment>
<dbReference type="EMBL" id="JBHLUD010000007">
    <property type="protein sequence ID" value="MFC0544732.1"/>
    <property type="molecule type" value="Genomic_DNA"/>
</dbReference>
<gene>
    <name evidence="1" type="ORF">ACFFH7_24720</name>
</gene>
<name>A0ABV6MWT2_9PSEU</name>
<proteinExistence type="predicted"/>